<proteinExistence type="inferred from homology"/>
<comment type="similarity">
    <text evidence="1">Belongs to the RelE toxin family.</text>
</comment>
<dbReference type="Pfam" id="PF05016">
    <property type="entry name" value="ParE_toxin"/>
    <property type="match status" value="1"/>
</dbReference>
<dbReference type="Proteomes" id="UP001314241">
    <property type="component" value="Unassembled WGS sequence"/>
</dbReference>
<dbReference type="SUPFAM" id="SSF143011">
    <property type="entry name" value="RelE-like"/>
    <property type="match status" value="1"/>
</dbReference>
<dbReference type="NCBIfam" id="TIGR02385">
    <property type="entry name" value="RelE_StbE"/>
    <property type="match status" value="1"/>
</dbReference>
<dbReference type="EMBL" id="CAWVOH010000002">
    <property type="protein sequence ID" value="CAK8054490.1"/>
    <property type="molecule type" value="Genomic_DNA"/>
</dbReference>
<reference evidence="3 4" key="1">
    <citation type="submission" date="2024-01" db="EMBL/GenBank/DDBJ databases">
        <authorList>
            <person name="Botero Cardona J."/>
        </authorList>
    </citation>
    <scope>NUCLEOTIDE SEQUENCE [LARGE SCALE GENOMIC DNA]</scope>
    <source>
        <strain evidence="3 4">LMG 33000</strain>
    </source>
</reference>
<sequence length="86" mass="10148">MYRVLFTKQALKQLKKLDKFTQSTIWQWLAHNVDKTDNPRLHGKALSANHGGEWRYRVGSYRILAIIKDQEVIVEVIAIGHRRDIY</sequence>
<dbReference type="RefSeq" id="WP_349642038.1">
    <property type="nucleotide sequence ID" value="NZ_CAWVOH010000002.1"/>
</dbReference>
<dbReference type="PANTHER" id="PTHR35601">
    <property type="entry name" value="TOXIN RELE"/>
    <property type="match status" value="1"/>
</dbReference>
<evidence type="ECO:0000313" key="4">
    <source>
        <dbReference type="Proteomes" id="UP001314241"/>
    </source>
</evidence>
<dbReference type="Gene3D" id="3.30.2310.20">
    <property type="entry name" value="RelE-like"/>
    <property type="match status" value="1"/>
</dbReference>
<protein>
    <submittedName>
        <fullName evidence="3">Toxin component of the RelBE toxin-antitoxin system (RelE)</fullName>
    </submittedName>
</protein>
<accession>A0ABM9N5R1</accession>
<dbReference type="InterPro" id="IPR035093">
    <property type="entry name" value="RelE/ParE_toxin_dom_sf"/>
</dbReference>
<keyword evidence="2" id="KW-1277">Toxin-antitoxin system</keyword>
<evidence type="ECO:0000256" key="2">
    <source>
        <dbReference type="ARBA" id="ARBA00022649"/>
    </source>
</evidence>
<gene>
    <name evidence="3" type="ORF">R54876_GBNLAHCA_01059</name>
</gene>
<organism evidence="3 4">
    <name type="scientific">Eupransor demetentiae</name>
    <dbReference type="NCBI Taxonomy" id="3109584"/>
    <lineage>
        <taxon>Bacteria</taxon>
        <taxon>Bacillati</taxon>
        <taxon>Bacillota</taxon>
        <taxon>Bacilli</taxon>
        <taxon>Lactobacillales</taxon>
        <taxon>Lactobacillaceae</taxon>
        <taxon>Eupransor</taxon>
    </lineage>
</organism>
<evidence type="ECO:0000313" key="3">
    <source>
        <dbReference type="EMBL" id="CAK8054490.1"/>
    </source>
</evidence>
<dbReference type="InterPro" id="IPR007712">
    <property type="entry name" value="RelE/ParE_toxin"/>
</dbReference>
<evidence type="ECO:0000256" key="1">
    <source>
        <dbReference type="ARBA" id="ARBA00006226"/>
    </source>
</evidence>
<keyword evidence="4" id="KW-1185">Reference proteome</keyword>
<dbReference type="PANTHER" id="PTHR35601:SF1">
    <property type="entry name" value="TOXIN RELE"/>
    <property type="match status" value="1"/>
</dbReference>
<name>A0ABM9N5R1_9LACO</name>
<comment type="caution">
    <text evidence="3">The sequence shown here is derived from an EMBL/GenBank/DDBJ whole genome shotgun (WGS) entry which is preliminary data.</text>
</comment>